<protein>
    <recommendedName>
        <fullName evidence="3">Retrotransposon gag domain-containing protein</fullName>
    </recommendedName>
</protein>
<name>A0A9D4GDS4_DREPO</name>
<accession>A0A9D4GDS4</accession>
<organism evidence="1 2">
    <name type="scientific">Dreissena polymorpha</name>
    <name type="common">Zebra mussel</name>
    <name type="synonym">Mytilus polymorpha</name>
    <dbReference type="NCBI Taxonomy" id="45954"/>
    <lineage>
        <taxon>Eukaryota</taxon>
        <taxon>Metazoa</taxon>
        <taxon>Spiralia</taxon>
        <taxon>Lophotrochozoa</taxon>
        <taxon>Mollusca</taxon>
        <taxon>Bivalvia</taxon>
        <taxon>Autobranchia</taxon>
        <taxon>Heteroconchia</taxon>
        <taxon>Euheterodonta</taxon>
        <taxon>Imparidentia</taxon>
        <taxon>Neoheterodontei</taxon>
        <taxon>Myida</taxon>
        <taxon>Dreissenoidea</taxon>
        <taxon>Dreissenidae</taxon>
        <taxon>Dreissena</taxon>
    </lineage>
</organism>
<comment type="caution">
    <text evidence="1">The sequence shown here is derived from an EMBL/GenBank/DDBJ whole genome shotgun (WGS) entry which is preliminary data.</text>
</comment>
<dbReference type="EMBL" id="JAIWYP010000006">
    <property type="protein sequence ID" value="KAH3815431.1"/>
    <property type="molecule type" value="Genomic_DNA"/>
</dbReference>
<gene>
    <name evidence="1" type="ORF">DPMN_143954</name>
</gene>
<proteinExistence type="predicted"/>
<evidence type="ECO:0008006" key="3">
    <source>
        <dbReference type="Google" id="ProtNLM"/>
    </source>
</evidence>
<reference evidence="1" key="2">
    <citation type="submission" date="2020-11" db="EMBL/GenBank/DDBJ databases">
        <authorList>
            <person name="McCartney M.A."/>
            <person name="Auch B."/>
            <person name="Kono T."/>
            <person name="Mallez S."/>
            <person name="Becker A."/>
            <person name="Gohl D.M."/>
            <person name="Silverstein K.A.T."/>
            <person name="Koren S."/>
            <person name="Bechman K.B."/>
            <person name="Herman A."/>
            <person name="Abrahante J.E."/>
            <person name="Garbe J."/>
        </authorList>
    </citation>
    <scope>NUCLEOTIDE SEQUENCE</scope>
    <source>
        <strain evidence="1">Duluth1</strain>
        <tissue evidence="1">Whole animal</tissue>
    </source>
</reference>
<dbReference type="Proteomes" id="UP000828390">
    <property type="component" value="Unassembled WGS sequence"/>
</dbReference>
<evidence type="ECO:0000313" key="1">
    <source>
        <dbReference type="EMBL" id="KAH3815431.1"/>
    </source>
</evidence>
<reference evidence="1" key="1">
    <citation type="journal article" date="2019" name="bioRxiv">
        <title>The Genome of the Zebra Mussel, Dreissena polymorpha: A Resource for Invasive Species Research.</title>
        <authorList>
            <person name="McCartney M.A."/>
            <person name="Auch B."/>
            <person name="Kono T."/>
            <person name="Mallez S."/>
            <person name="Zhang Y."/>
            <person name="Obille A."/>
            <person name="Becker A."/>
            <person name="Abrahante J.E."/>
            <person name="Garbe J."/>
            <person name="Badalamenti J.P."/>
            <person name="Herman A."/>
            <person name="Mangelson H."/>
            <person name="Liachko I."/>
            <person name="Sullivan S."/>
            <person name="Sone E.D."/>
            <person name="Koren S."/>
            <person name="Silverstein K.A.T."/>
            <person name="Beckman K.B."/>
            <person name="Gohl D.M."/>
        </authorList>
    </citation>
    <scope>NUCLEOTIDE SEQUENCE</scope>
    <source>
        <strain evidence="1">Duluth1</strain>
        <tissue evidence="1">Whole animal</tissue>
    </source>
</reference>
<keyword evidence="2" id="KW-1185">Reference proteome</keyword>
<evidence type="ECO:0000313" key="2">
    <source>
        <dbReference type="Proteomes" id="UP000828390"/>
    </source>
</evidence>
<dbReference type="AlphaFoldDB" id="A0A9D4GDS4"/>
<sequence length="132" mass="15859">MNSRFRVIETPWSFAAKFSRRAQRHGETVEEFAADLKMLYDRAHRCRDRQTREEDLVRRFLDGLYDEKIKFEVEFNKEPRTVDEAVYNDVNLMQIRNGSRNDRKWATQHTPSIRNENGREAIFGKQQSPPFY</sequence>